<evidence type="ECO:0000313" key="1">
    <source>
        <dbReference type="EMBL" id="CAD8057363.1"/>
    </source>
</evidence>
<dbReference type="EMBL" id="CAJJDN010000011">
    <property type="protein sequence ID" value="CAD8057363.1"/>
    <property type="molecule type" value="Genomic_DNA"/>
</dbReference>
<sequence length="38" mass="4351">MFDKVGTMASQIQLENPEFNRGASKSLYQVQKKNKKCC</sequence>
<comment type="caution">
    <text evidence="1">The sequence shown here is derived from an EMBL/GenBank/DDBJ whole genome shotgun (WGS) entry which is preliminary data.</text>
</comment>
<gene>
    <name evidence="1" type="ORF">PSON_ATCC_30995.1.T0110180</name>
</gene>
<name>A0A8S1KV03_9CILI</name>
<proteinExistence type="predicted"/>
<dbReference type="AlphaFoldDB" id="A0A8S1KV03"/>
<keyword evidence="2" id="KW-1185">Reference proteome</keyword>
<organism evidence="1 2">
    <name type="scientific">Paramecium sonneborni</name>
    <dbReference type="NCBI Taxonomy" id="65129"/>
    <lineage>
        <taxon>Eukaryota</taxon>
        <taxon>Sar</taxon>
        <taxon>Alveolata</taxon>
        <taxon>Ciliophora</taxon>
        <taxon>Intramacronucleata</taxon>
        <taxon>Oligohymenophorea</taxon>
        <taxon>Peniculida</taxon>
        <taxon>Parameciidae</taxon>
        <taxon>Paramecium</taxon>
    </lineage>
</organism>
<accession>A0A8S1KV03</accession>
<protein>
    <submittedName>
        <fullName evidence="1">Uncharacterized protein</fullName>
    </submittedName>
</protein>
<dbReference type="Proteomes" id="UP000692954">
    <property type="component" value="Unassembled WGS sequence"/>
</dbReference>
<reference evidence="1" key="1">
    <citation type="submission" date="2021-01" db="EMBL/GenBank/DDBJ databases">
        <authorList>
            <consortium name="Genoscope - CEA"/>
            <person name="William W."/>
        </authorList>
    </citation>
    <scope>NUCLEOTIDE SEQUENCE</scope>
</reference>
<evidence type="ECO:0000313" key="2">
    <source>
        <dbReference type="Proteomes" id="UP000692954"/>
    </source>
</evidence>